<reference evidence="2 3" key="1">
    <citation type="submission" date="2014-09" db="EMBL/GenBank/DDBJ databases">
        <title>Sporocytophaga myxococcoides PG-01 genome sequencing.</title>
        <authorList>
            <person name="Liu L."/>
            <person name="Gao P.J."/>
            <person name="Chen G.J."/>
            <person name="Wang L.S."/>
        </authorList>
    </citation>
    <scope>NUCLEOTIDE SEQUENCE [LARGE SCALE GENOMIC DNA]</scope>
    <source>
        <strain evidence="2 3">PG-01</strain>
    </source>
</reference>
<keyword evidence="3" id="KW-1185">Reference proteome</keyword>
<evidence type="ECO:0000256" key="1">
    <source>
        <dbReference type="SAM" id="Coils"/>
    </source>
</evidence>
<organism evidence="2 3">
    <name type="scientific">Sporocytophaga myxococcoides</name>
    <dbReference type="NCBI Taxonomy" id="153721"/>
    <lineage>
        <taxon>Bacteria</taxon>
        <taxon>Pseudomonadati</taxon>
        <taxon>Bacteroidota</taxon>
        <taxon>Cytophagia</taxon>
        <taxon>Cytophagales</taxon>
        <taxon>Cytophagaceae</taxon>
        <taxon>Sporocytophaga</taxon>
    </lineage>
</organism>
<dbReference type="AlphaFoldDB" id="A0A098L9I7"/>
<proteinExistence type="predicted"/>
<comment type="caution">
    <text evidence="2">The sequence shown here is derived from an EMBL/GenBank/DDBJ whole genome shotgun (WGS) entry which is preliminary data.</text>
</comment>
<keyword evidence="1" id="KW-0175">Coiled coil</keyword>
<feature type="coiled-coil region" evidence="1">
    <location>
        <begin position="9"/>
        <end position="68"/>
    </location>
</feature>
<accession>A0A098L9I7</accession>
<gene>
    <name evidence="2" type="ORF">MYP_843</name>
</gene>
<name>A0A098L9I7_9BACT</name>
<dbReference type="RefSeq" id="WP_045458726.1">
    <property type="nucleotide sequence ID" value="NZ_BBLT01000001.1"/>
</dbReference>
<sequence length="68" mass="8020">MDAITELILRQLAQTIENAKDKIKDYTSKIANEKVAKKRQILELRKEIEQLRVEMKIREGKIIQLNNN</sequence>
<protein>
    <submittedName>
        <fullName evidence="2">Uncharacterized protein</fullName>
    </submittedName>
</protein>
<dbReference type="EMBL" id="BBLT01000001">
    <property type="protein sequence ID" value="GAL83616.1"/>
    <property type="molecule type" value="Genomic_DNA"/>
</dbReference>
<dbReference type="STRING" id="153721.MYP_843"/>
<evidence type="ECO:0000313" key="2">
    <source>
        <dbReference type="EMBL" id="GAL83616.1"/>
    </source>
</evidence>
<dbReference type="Proteomes" id="UP000030185">
    <property type="component" value="Unassembled WGS sequence"/>
</dbReference>
<evidence type="ECO:0000313" key="3">
    <source>
        <dbReference type="Proteomes" id="UP000030185"/>
    </source>
</evidence>